<accession>A0A0H4WQI8</accession>
<feature type="region of interest" description="Disordered" evidence="1">
    <location>
        <begin position="25"/>
        <end position="64"/>
    </location>
</feature>
<dbReference type="PROSITE" id="PS51257">
    <property type="entry name" value="PROKAR_LIPOPROTEIN"/>
    <property type="match status" value="1"/>
</dbReference>
<sequence>MSKFRFPAVLAASAVMCLSVGCSRKSKMSHEGMPPTAQQTPQDQGGLPPPNARADMKRDCPMDVPGAQARAEDIPEGVALVIVTPQAEQVADLQQRSRRMMQFQQEHGTGGSGMAQPPGVDYDEMGGREEPGSAGAPSVPSVASVHDAPQGVVIVYTAVDPARQDKLSSEIHRNAKYLATGKCPGMAAD</sequence>
<dbReference type="Proteomes" id="UP000009026">
    <property type="component" value="Chromosome"/>
</dbReference>
<dbReference type="EMBL" id="CP012109">
    <property type="protein sequence ID" value="AKQ63863.1"/>
    <property type="molecule type" value="Genomic_DNA"/>
</dbReference>
<reference evidence="2 3" key="1">
    <citation type="journal article" date="2016" name="PLoS ONE">
        <title>Complete Genome Sequence and Comparative Genomics of a Novel Myxobacterium Myxococcus hansupus.</title>
        <authorList>
            <person name="Sharma G."/>
            <person name="Narwani T."/>
            <person name="Subramanian S."/>
        </authorList>
    </citation>
    <scope>NUCLEOTIDE SEQUENCE [LARGE SCALE GENOMIC DNA]</scope>
    <source>
        <strain evidence="3">mixupus</strain>
    </source>
</reference>
<name>A0A0H4WQI8_9BACT</name>
<keyword evidence="3" id="KW-1185">Reference proteome</keyword>
<gene>
    <name evidence="2" type="ORF">A176_000775</name>
</gene>
<dbReference type="KEGG" id="mym:A176_000775"/>
<dbReference type="RefSeq" id="WP_002633417.1">
    <property type="nucleotide sequence ID" value="NZ_CP012109.1"/>
</dbReference>
<evidence type="ECO:0000256" key="1">
    <source>
        <dbReference type="SAM" id="MobiDB-lite"/>
    </source>
</evidence>
<evidence type="ECO:0000313" key="3">
    <source>
        <dbReference type="Proteomes" id="UP000009026"/>
    </source>
</evidence>
<protein>
    <recommendedName>
        <fullName evidence="4">Lipoprotein</fullName>
    </recommendedName>
</protein>
<dbReference type="PATRIC" id="fig|1297742.4.peg.791"/>
<organism evidence="2 3">
    <name type="scientific">Pseudomyxococcus hansupus</name>
    <dbReference type="NCBI Taxonomy" id="1297742"/>
    <lineage>
        <taxon>Bacteria</taxon>
        <taxon>Pseudomonadati</taxon>
        <taxon>Myxococcota</taxon>
        <taxon>Myxococcia</taxon>
        <taxon>Myxococcales</taxon>
        <taxon>Cystobacterineae</taxon>
        <taxon>Myxococcaceae</taxon>
        <taxon>Pseudomyxococcus</taxon>
    </lineage>
</organism>
<dbReference type="AlphaFoldDB" id="A0A0H4WQI8"/>
<evidence type="ECO:0008006" key="4">
    <source>
        <dbReference type="Google" id="ProtNLM"/>
    </source>
</evidence>
<proteinExistence type="predicted"/>
<evidence type="ECO:0000313" key="2">
    <source>
        <dbReference type="EMBL" id="AKQ63863.1"/>
    </source>
</evidence>